<comment type="caution">
    <text evidence="1">The sequence shown here is derived from an EMBL/GenBank/DDBJ whole genome shotgun (WGS) entry which is preliminary data.</text>
</comment>
<gene>
    <name evidence="1" type="ORF">EG68_05167</name>
</gene>
<accession>A0A8S9YQJ8</accession>
<dbReference type="AlphaFoldDB" id="A0A8S9YQJ8"/>
<name>A0A8S9YQJ8_9TREM</name>
<dbReference type="Proteomes" id="UP000822476">
    <property type="component" value="Unassembled WGS sequence"/>
</dbReference>
<reference evidence="1" key="1">
    <citation type="submission" date="2019-07" db="EMBL/GenBank/DDBJ databases">
        <title>Annotation for the trematode Paragonimus miyazaki's.</title>
        <authorList>
            <person name="Choi Y.-J."/>
        </authorList>
    </citation>
    <scope>NUCLEOTIDE SEQUENCE</scope>
    <source>
        <strain evidence="1">Japan</strain>
    </source>
</reference>
<keyword evidence="2" id="KW-1185">Reference proteome</keyword>
<organism evidence="1 2">
    <name type="scientific">Paragonimus skrjabini miyazakii</name>
    <dbReference type="NCBI Taxonomy" id="59628"/>
    <lineage>
        <taxon>Eukaryota</taxon>
        <taxon>Metazoa</taxon>
        <taxon>Spiralia</taxon>
        <taxon>Lophotrochozoa</taxon>
        <taxon>Platyhelminthes</taxon>
        <taxon>Trematoda</taxon>
        <taxon>Digenea</taxon>
        <taxon>Plagiorchiida</taxon>
        <taxon>Troglotremata</taxon>
        <taxon>Troglotrematidae</taxon>
        <taxon>Paragonimus</taxon>
    </lineage>
</organism>
<evidence type="ECO:0000313" key="1">
    <source>
        <dbReference type="EMBL" id="KAF7257012.1"/>
    </source>
</evidence>
<sequence>MNLVNVNRLKPSCQVKKQTILQNANHFVTDSYSVFQILTKRGHFLDELFDHFSRVNQRSSNLHFFRTKARVENPPSQSCFPICCIFN</sequence>
<protein>
    <submittedName>
        <fullName evidence="1">Uncharacterized protein</fullName>
    </submittedName>
</protein>
<dbReference type="EMBL" id="JTDE01002698">
    <property type="protein sequence ID" value="KAF7257012.1"/>
    <property type="molecule type" value="Genomic_DNA"/>
</dbReference>
<evidence type="ECO:0000313" key="2">
    <source>
        <dbReference type="Proteomes" id="UP000822476"/>
    </source>
</evidence>
<proteinExistence type="predicted"/>